<comment type="subcellular location">
    <subcellularLocation>
        <location evidence="2">Cytoplasm</location>
        <location evidence="2">Cytoplasmic ribonucleoprotein granule</location>
    </subcellularLocation>
    <subcellularLocation>
        <location evidence="1">Nucleus</location>
    </subcellularLocation>
</comment>
<evidence type="ECO:0000256" key="5">
    <source>
        <dbReference type="ARBA" id="ARBA00022884"/>
    </source>
</evidence>
<dbReference type="PANTHER" id="PTHR16135">
    <property type="entry name" value="REPRESSOR OF YIELD OF DENV PROTEIN"/>
    <property type="match status" value="1"/>
</dbReference>
<dbReference type="InterPro" id="IPR026795">
    <property type="entry name" value="SHFL"/>
</dbReference>
<dbReference type="GO" id="GO:0043022">
    <property type="term" value="F:ribosome binding"/>
    <property type="evidence" value="ECO:0007669"/>
    <property type="project" value="TreeGrafter"/>
</dbReference>
<dbReference type="GO" id="GO:0045087">
    <property type="term" value="P:innate immune response"/>
    <property type="evidence" value="ECO:0007669"/>
    <property type="project" value="TreeGrafter"/>
</dbReference>
<dbReference type="GO" id="GO:0036464">
    <property type="term" value="C:cytoplasmic ribonucleoprotein granule"/>
    <property type="evidence" value="ECO:0007669"/>
    <property type="project" value="UniProtKB-SubCell"/>
</dbReference>
<evidence type="ECO:0000256" key="1">
    <source>
        <dbReference type="ARBA" id="ARBA00004123"/>
    </source>
</evidence>
<accession>A0A6G0X9W6</accession>
<proteinExistence type="inferred from homology"/>
<dbReference type="Proteomes" id="UP000481153">
    <property type="component" value="Unassembled WGS sequence"/>
</dbReference>
<evidence type="ECO:0000313" key="9">
    <source>
        <dbReference type="Proteomes" id="UP000481153"/>
    </source>
</evidence>
<comment type="similarity">
    <text evidence="3">Belongs to the SHFL family.</text>
</comment>
<comment type="caution">
    <text evidence="8">The sequence shown here is derived from an EMBL/GenBank/DDBJ whole genome shotgun (WGS) entry which is preliminary data.</text>
</comment>
<dbReference type="EMBL" id="VJMJ01000087">
    <property type="protein sequence ID" value="KAF0736830.1"/>
    <property type="molecule type" value="Genomic_DNA"/>
</dbReference>
<evidence type="ECO:0000256" key="7">
    <source>
        <dbReference type="SAM" id="SignalP"/>
    </source>
</evidence>
<keyword evidence="7" id="KW-0732">Signal</keyword>
<evidence type="ECO:0000256" key="3">
    <source>
        <dbReference type="ARBA" id="ARBA00005469"/>
    </source>
</evidence>
<dbReference type="Pfam" id="PF15135">
    <property type="entry name" value="UPF0515"/>
    <property type="match status" value="1"/>
</dbReference>
<dbReference type="AlphaFoldDB" id="A0A6G0X9W6"/>
<dbReference type="GO" id="GO:0075523">
    <property type="term" value="P:viral translational frameshifting"/>
    <property type="evidence" value="ECO:0007669"/>
    <property type="project" value="TreeGrafter"/>
</dbReference>
<dbReference type="GO" id="GO:0005634">
    <property type="term" value="C:nucleus"/>
    <property type="evidence" value="ECO:0007669"/>
    <property type="project" value="UniProtKB-SubCell"/>
</dbReference>
<keyword evidence="9" id="KW-1185">Reference proteome</keyword>
<feature type="signal peptide" evidence="7">
    <location>
        <begin position="1"/>
        <end position="18"/>
    </location>
</feature>
<protein>
    <submittedName>
        <fullName evidence="8">Uncharacterized protein</fullName>
    </submittedName>
</protein>
<dbReference type="PANTHER" id="PTHR16135:SF2">
    <property type="entry name" value="SHIFTLESS ANTIVIRAL INHIBITOR OF RIBOSOMAL FRAMESHIFTING PROTEIN"/>
    <property type="match status" value="1"/>
</dbReference>
<evidence type="ECO:0000256" key="2">
    <source>
        <dbReference type="ARBA" id="ARBA00004331"/>
    </source>
</evidence>
<reference evidence="8 9" key="1">
    <citation type="submission" date="2019-07" db="EMBL/GenBank/DDBJ databases">
        <title>Genomics analysis of Aphanomyces spp. identifies a new class of oomycete effector associated with host adaptation.</title>
        <authorList>
            <person name="Gaulin E."/>
        </authorList>
    </citation>
    <scope>NUCLEOTIDE SEQUENCE [LARGE SCALE GENOMIC DNA]</scope>
    <source>
        <strain evidence="8 9">ATCC 201684</strain>
    </source>
</reference>
<feature type="chain" id="PRO_5026112068" evidence="7">
    <location>
        <begin position="19"/>
        <end position="182"/>
    </location>
</feature>
<keyword evidence="6" id="KW-0539">Nucleus</keyword>
<dbReference type="GO" id="GO:1990825">
    <property type="term" value="F:sequence-specific mRNA binding"/>
    <property type="evidence" value="ECO:0007669"/>
    <property type="project" value="TreeGrafter"/>
</dbReference>
<sequence length="182" mass="20231">MHLIAITVGGFALGPAASISTCCREDGWTVAFLGRIWRSTALKRLTERLYHSPFEVDPERMEEGFLEAQEKSTWIEQFYCKPCKNGWWGVSTTCRKCGKTRTALPLEQQSGIGWFECACGRKFAGFCRGNVRSVCHECGEKSLPSFVVPGDNASKRGKHKHNCEMCHGNHDCPIVASLKNGA</sequence>
<keyword evidence="4" id="KW-0963">Cytoplasm</keyword>
<gene>
    <name evidence="8" type="ORF">Ae201684_006986</name>
</gene>
<keyword evidence="5" id="KW-0694">RNA-binding</keyword>
<evidence type="ECO:0000256" key="4">
    <source>
        <dbReference type="ARBA" id="ARBA00022490"/>
    </source>
</evidence>
<organism evidence="8 9">
    <name type="scientific">Aphanomyces euteiches</name>
    <dbReference type="NCBI Taxonomy" id="100861"/>
    <lineage>
        <taxon>Eukaryota</taxon>
        <taxon>Sar</taxon>
        <taxon>Stramenopiles</taxon>
        <taxon>Oomycota</taxon>
        <taxon>Saprolegniomycetes</taxon>
        <taxon>Saprolegniales</taxon>
        <taxon>Verrucalvaceae</taxon>
        <taxon>Aphanomyces</taxon>
    </lineage>
</organism>
<evidence type="ECO:0000313" key="8">
    <source>
        <dbReference type="EMBL" id="KAF0736830.1"/>
    </source>
</evidence>
<name>A0A6G0X9W6_9STRA</name>
<evidence type="ECO:0000256" key="6">
    <source>
        <dbReference type="ARBA" id="ARBA00023242"/>
    </source>
</evidence>